<dbReference type="EMBL" id="JACOFX010000006">
    <property type="protein sequence ID" value="MBC3908744.1"/>
    <property type="molecule type" value="Genomic_DNA"/>
</dbReference>
<gene>
    <name evidence="1" type="ORF">H8L47_14360</name>
</gene>
<protein>
    <submittedName>
        <fullName evidence="1">Phage virion morphogenesis protein</fullName>
    </submittedName>
</protein>
<name>A0ABR6ZAT0_9BURK</name>
<dbReference type="Proteomes" id="UP000646911">
    <property type="component" value="Unassembled WGS sequence"/>
</dbReference>
<sequence>MFNKLRTNTHLKAKADGNGLEVGFYSHVARIARVHQYGLRDRIVAIGGEVIYANRYLLTPEQVESDLITKIFKDF</sequence>
<keyword evidence="2" id="KW-1185">Reference proteome</keyword>
<evidence type="ECO:0000313" key="2">
    <source>
        <dbReference type="Proteomes" id="UP000646911"/>
    </source>
</evidence>
<accession>A0ABR6ZAT0</accession>
<organism evidence="1 2">
    <name type="scientific">Undibacterium umbellatum</name>
    <dbReference type="NCBI Taxonomy" id="2762300"/>
    <lineage>
        <taxon>Bacteria</taxon>
        <taxon>Pseudomonadati</taxon>
        <taxon>Pseudomonadota</taxon>
        <taxon>Betaproteobacteria</taxon>
        <taxon>Burkholderiales</taxon>
        <taxon>Oxalobacteraceae</taxon>
        <taxon>Undibacterium</taxon>
    </lineage>
</organism>
<dbReference type="InterPro" id="IPR006522">
    <property type="entry name" value="Phage_virion_morphogenesis"/>
</dbReference>
<comment type="caution">
    <text evidence="1">The sequence shown here is derived from an EMBL/GenBank/DDBJ whole genome shotgun (WGS) entry which is preliminary data.</text>
</comment>
<proteinExistence type="predicted"/>
<reference evidence="1 2" key="1">
    <citation type="submission" date="2020-08" db="EMBL/GenBank/DDBJ databases">
        <title>Novel species isolated from subtropical streams in China.</title>
        <authorList>
            <person name="Lu H."/>
        </authorList>
    </citation>
    <scope>NUCLEOTIDE SEQUENCE [LARGE SCALE GENOMIC DNA]</scope>
    <source>
        <strain evidence="1 2">NL8W</strain>
    </source>
</reference>
<evidence type="ECO:0000313" key="1">
    <source>
        <dbReference type="EMBL" id="MBC3908744.1"/>
    </source>
</evidence>
<dbReference type="Pfam" id="PF05069">
    <property type="entry name" value="Phage_tail_S"/>
    <property type="match status" value="1"/>
</dbReference>